<evidence type="ECO:0000313" key="3">
    <source>
        <dbReference type="Proteomes" id="UP000236333"/>
    </source>
</evidence>
<accession>A0A2J8ACR6</accession>
<feature type="region of interest" description="Disordered" evidence="1">
    <location>
        <begin position="96"/>
        <end position="120"/>
    </location>
</feature>
<dbReference type="InterPro" id="IPR032245">
    <property type="entry name" value="RMI2"/>
</dbReference>
<protein>
    <submittedName>
        <fullName evidence="2">Uncharacterized protein</fullName>
    </submittedName>
</protein>
<comment type="caution">
    <text evidence="2">The sequence shown here is derived from an EMBL/GenBank/DDBJ whole genome shotgun (WGS) entry which is preliminary data.</text>
</comment>
<evidence type="ECO:0000256" key="1">
    <source>
        <dbReference type="SAM" id="MobiDB-lite"/>
    </source>
</evidence>
<reference evidence="2 3" key="1">
    <citation type="journal article" date="2017" name="Mol. Biol. Evol.">
        <title>The 4-celled Tetrabaena socialis nuclear genome reveals the essential components for genetic control of cell number at the origin of multicellularity in the volvocine lineage.</title>
        <authorList>
            <person name="Featherston J."/>
            <person name="Arakaki Y."/>
            <person name="Hanschen E.R."/>
            <person name="Ferris P.J."/>
            <person name="Michod R.E."/>
            <person name="Olson B.J.S.C."/>
            <person name="Nozaki H."/>
            <person name="Durand P.M."/>
        </authorList>
    </citation>
    <scope>NUCLEOTIDE SEQUENCE [LARGE SCALE GENOMIC DNA]</scope>
    <source>
        <strain evidence="2 3">NIES-571</strain>
    </source>
</reference>
<dbReference type="GO" id="GO:0016607">
    <property type="term" value="C:nuclear speck"/>
    <property type="evidence" value="ECO:0007669"/>
    <property type="project" value="TreeGrafter"/>
</dbReference>
<dbReference type="AlphaFoldDB" id="A0A2J8ACR6"/>
<dbReference type="GO" id="GO:0006281">
    <property type="term" value="P:DNA repair"/>
    <property type="evidence" value="ECO:0007669"/>
    <property type="project" value="TreeGrafter"/>
</dbReference>
<dbReference type="GO" id="GO:0005829">
    <property type="term" value="C:cytosol"/>
    <property type="evidence" value="ECO:0007669"/>
    <property type="project" value="TreeGrafter"/>
</dbReference>
<gene>
    <name evidence="2" type="ORF">TSOC_002966</name>
</gene>
<keyword evidence="3" id="KW-1185">Reference proteome</keyword>
<dbReference type="PANTHER" id="PTHR33962:SF1">
    <property type="entry name" value="RECQ-MEDIATED GENOME INSTABILITY PROTEIN 2"/>
    <property type="match status" value="1"/>
</dbReference>
<organism evidence="2 3">
    <name type="scientific">Tetrabaena socialis</name>
    <dbReference type="NCBI Taxonomy" id="47790"/>
    <lineage>
        <taxon>Eukaryota</taxon>
        <taxon>Viridiplantae</taxon>
        <taxon>Chlorophyta</taxon>
        <taxon>core chlorophytes</taxon>
        <taxon>Chlorophyceae</taxon>
        <taxon>CS clade</taxon>
        <taxon>Chlamydomonadales</taxon>
        <taxon>Tetrabaenaceae</taxon>
        <taxon>Tetrabaena</taxon>
    </lineage>
</organism>
<dbReference type="EMBL" id="PGGS01000060">
    <property type="protein sequence ID" value="PNH10310.1"/>
    <property type="molecule type" value="Genomic_DNA"/>
</dbReference>
<sequence>MDSTPSARSSSAVKLLVRQLSQCTQTGKTLVMSSGLEFGKVWVQGHVCSADGNSFELEDGTGVVRVCTGAIGGLQLPTPALGGYCLVAGKPNLKRRREEGATGAPEADQTHSRAGGRRRKEWQVQAHKVKVLQDAPQRAGLWRLEVEALHEHTYTLLQERSQTPLSARAAGEG</sequence>
<evidence type="ECO:0000313" key="2">
    <source>
        <dbReference type="EMBL" id="PNH10310.1"/>
    </source>
</evidence>
<dbReference type="GO" id="GO:0043007">
    <property type="term" value="P:maintenance of rDNA"/>
    <property type="evidence" value="ECO:0007669"/>
    <property type="project" value="TreeGrafter"/>
</dbReference>
<dbReference type="PANTHER" id="PTHR33962">
    <property type="entry name" value="RECQ-MEDIATED GENOME INSTABILITY PROTEIN 2 RMI2"/>
    <property type="match status" value="1"/>
</dbReference>
<dbReference type="InterPro" id="IPR012340">
    <property type="entry name" value="NA-bd_OB-fold"/>
</dbReference>
<dbReference type="Proteomes" id="UP000236333">
    <property type="component" value="Unassembled WGS sequence"/>
</dbReference>
<name>A0A2J8ACR6_9CHLO</name>
<proteinExistence type="predicted"/>
<dbReference type="GO" id="GO:2000042">
    <property type="term" value="P:negative regulation of double-strand break repair via homologous recombination"/>
    <property type="evidence" value="ECO:0007669"/>
    <property type="project" value="TreeGrafter"/>
</dbReference>
<dbReference type="GO" id="GO:0033045">
    <property type="term" value="P:regulation of sister chromatid segregation"/>
    <property type="evidence" value="ECO:0007669"/>
    <property type="project" value="TreeGrafter"/>
</dbReference>
<dbReference type="Pfam" id="PF16100">
    <property type="entry name" value="RMI2"/>
    <property type="match status" value="1"/>
</dbReference>
<dbReference type="OrthoDB" id="539258at2759"/>
<dbReference type="Gene3D" id="2.40.50.140">
    <property type="entry name" value="Nucleic acid-binding proteins"/>
    <property type="match status" value="1"/>
</dbReference>